<dbReference type="HAMAP" id="MF_00691">
    <property type="entry name" value="PxpA"/>
    <property type="match status" value="1"/>
</dbReference>
<reference evidence="2 3" key="1">
    <citation type="submission" date="2024-09" db="EMBL/GenBank/DDBJ databases">
        <authorList>
            <person name="Sun Q."/>
            <person name="Mori K."/>
        </authorList>
    </citation>
    <scope>NUCLEOTIDE SEQUENCE [LARGE SCALE GENOMIC DNA]</scope>
    <source>
        <strain evidence="2 3">CICC 10874</strain>
    </source>
</reference>
<protein>
    <recommendedName>
        <fullName evidence="1">5-oxoprolinase subunit A</fullName>
        <shortName evidence="1">5-OPase subunit A</shortName>
        <ecNumber evidence="1">3.5.2.9</ecNumber>
    </recommendedName>
    <alternativeName>
        <fullName evidence="1">5-oxoprolinase (ATP-hydrolyzing) subunit A</fullName>
    </alternativeName>
</protein>
<keyword evidence="1" id="KW-0067">ATP-binding</keyword>
<name>A0ABV6R6W9_9MICO</name>
<accession>A0ABV6R6W9</accession>
<comment type="caution">
    <text evidence="2">The sequence shown here is derived from an EMBL/GenBank/DDBJ whole genome shotgun (WGS) entry which is preliminary data.</text>
</comment>
<dbReference type="CDD" id="cd10787">
    <property type="entry name" value="LamB_YcsF_like"/>
    <property type="match status" value="1"/>
</dbReference>
<comment type="similarity">
    <text evidence="1">Belongs to the LamB/PxpA family.</text>
</comment>
<dbReference type="EC" id="3.5.2.9" evidence="1"/>
<sequence>MDTDNGTDFRIDLNADLGEGFGAWSMGEDAAMLALVTTANIACGGHAGDPRTMRRCAGLAAAAGVAITAHVSYPDLQGFGRRFLDMEADDLRDLVIAQTGALQAVARAEGAAVRGVKPHGALYNALARHPGQAAAVVAAMADLGGDLALVAAPGSEAARRAEKAGIPVVLEAFADRAYRPDGTLVPRTAPGAVRTDQAEVLAQVLRIARTGAVLAEDGTTVRLDAASICLHGDTPGAVDLARAVRRSLEEAGIRLAPALP</sequence>
<dbReference type="Gene3D" id="3.20.20.370">
    <property type="entry name" value="Glycoside hydrolase/deacetylase"/>
    <property type="match status" value="1"/>
</dbReference>
<proteinExistence type="inferred from homology"/>
<comment type="catalytic activity">
    <reaction evidence="1">
        <text>5-oxo-L-proline + ATP + 2 H2O = L-glutamate + ADP + phosphate + H(+)</text>
        <dbReference type="Rhea" id="RHEA:10348"/>
        <dbReference type="ChEBI" id="CHEBI:15377"/>
        <dbReference type="ChEBI" id="CHEBI:15378"/>
        <dbReference type="ChEBI" id="CHEBI:29985"/>
        <dbReference type="ChEBI" id="CHEBI:30616"/>
        <dbReference type="ChEBI" id="CHEBI:43474"/>
        <dbReference type="ChEBI" id="CHEBI:58402"/>
        <dbReference type="ChEBI" id="CHEBI:456216"/>
        <dbReference type="EC" id="3.5.2.9"/>
    </reaction>
</comment>
<gene>
    <name evidence="1" type="primary">pxpA</name>
    <name evidence="2" type="ORF">ACFFF6_02035</name>
</gene>
<comment type="function">
    <text evidence="1">Catalyzes the cleavage of 5-oxoproline to form L-glutamate coupled to the hydrolysis of ATP to ADP and inorganic phosphate.</text>
</comment>
<keyword evidence="1" id="KW-0547">Nucleotide-binding</keyword>
<dbReference type="NCBIfam" id="NF003814">
    <property type="entry name" value="PRK05406.1-3"/>
    <property type="match status" value="1"/>
</dbReference>
<dbReference type="SUPFAM" id="SSF88713">
    <property type="entry name" value="Glycoside hydrolase/deacetylase"/>
    <property type="match status" value="1"/>
</dbReference>
<dbReference type="Pfam" id="PF03746">
    <property type="entry name" value="LamB_YcsF"/>
    <property type="match status" value="1"/>
</dbReference>
<evidence type="ECO:0000313" key="2">
    <source>
        <dbReference type="EMBL" id="MFC0672730.1"/>
    </source>
</evidence>
<dbReference type="NCBIfam" id="NF003816">
    <property type="entry name" value="PRK05406.1-5"/>
    <property type="match status" value="1"/>
</dbReference>
<comment type="subunit">
    <text evidence="1">Forms a complex composed of PxpA, PxpB and PxpC.</text>
</comment>
<dbReference type="PANTHER" id="PTHR30292:SF0">
    <property type="entry name" value="5-OXOPROLINASE SUBUNIT A"/>
    <property type="match status" value="1"/>
</dbReference>
<keyword evidence="1" id="KW-0378">Hydrolase</keyword>
<evidence type="ECO:0000313" key="3">
    <source>
        <dbReference type="Proteomes" id="UP001589793"/>
    </source>
</evidence>
<dbReference type="Proteomes" id="UP001589793">
    <property type="component" value="Unassembled WGS sequence"/>
</dbReference>
<dbReference type="InterPro" id="IPR005501">
    <property type="entry name" value="LamB/YcsF/PxpA-like"/>
</dbReference>
<keyword evidence="3" id="KW-1185">Reference proteome</keyword>
<dbReference type="EMBL" id="JBHLSV010000002">
    <property type="protein sequence ID" value="MFC0672730.1"/>
    <property type="molecule type" value="Genomic_DNA"/>
</dbReference>
<organism evidence="2 3">
    <name type="scientific">Brachybacterium hainanense</name>
    <dbReference type="NCBI Taxonomy" id="1541174"/>
    <lineage>
        <taxon>Bacteria</taxon>
        <taxon>Bacillati</taxon>
        <taxon>Actinomycetota</taxon>
        <taxon>Actinomycetes</taxon>
        <taxon>Micrococcales</taxon>
        <taxon>Dermabacteraceae</taxon>
        <taxon>Brachybacterium</taxon>
    </lineage>
</organism>
<evidence type="ECO:0000256" key="1">
    <source>
        <dbReference type="HAMAP-Rule" id="MF_00691"/>
    </source>
</evidence>
<dbReference type="PANTHER" id="PTHR30292">
    <property type="entry name" value="UNCHARACTERIZED PROTEIN YBGL-RELATED"/>
    <property type="match status" value="1"/>
</dbReference>
<dbReference type="RefSeq" id="WP_376977746.1">
    <property type="nucleotide sequence ID" value="NZ_JBHLSV010000002.1"/>
</dbReference>
<dbReference type="InterPro" id="IPR011330">
    <property type="entry name" value="Glyco_hydro/deAcase_b/a-brl"/>
</dbReference>